<dbReference type="Pfam" id="PF09361">
    <property type="entry name" value="Phasin_2"/>
    <property type="match status" value="1"/>
</dbReference>
<name>A0ABX7SIW6_9CAUL</name>
<sequence length="153" mass="15824">MTPIDHAARTARAGQETAEASAQVIARRLAIMGEALADPLRADHAELGRMGTEKVEALTASAGAVASGALDLADQGRRIADREGLEASAHLARLSKADSLAGAAALQAAWGVGLWSRALSDSWNLGNTMLKLQAEALSPIHAAAVANAKRLRK</sequence>
<organism evidence="2 3">
    <name type="scientific">Brevundimonas pondensis</name>
    <dbReference type="NCBI Taxonomy" id="2774189"/>
    <lineage>
        <taxon>Bacteria</taxon>
        <taxon>Pseudomonadati</taxon>
        <taxon>Pseudomonadota</taxon>
        <taxon>Alphaproteobacteria</taxon>
        <taxon>Caulobacterales</taxon>
        <taxon>Caulobacteraceae</taxon>
        <taxon>Brevundimonas</taxon>
    </lineage>
</organism>
<dbReference type="InterPro" id="IPR018968">
    <property type="entry name" value="Phasin"/>
</dbReference>
<reference evidence="2 3" key="1">
    <citation type="submission" date="2020-09" db="EMBL/GenBank/DDBJ databases">
        <title>Brevundimonas sp. LVF1 isolated from an oligotrophic pond in Goettingen, Germany.</title>
        <authorList>
            <person name="Friedrich I."/>
            <person name="Klassen A."/>
            <person name="Neubauer H."/>
            <person name="Schneider D."/>
            <person name="Hertel R."/>
            <person name="Daniel R."/>
        </authorList>
    </citation>
    <scope>NUCLEOTIDE SEQUENCE [LARGE SCALE GENOMIC DNA]</scope>
    <source>
        <strain evidence="2 3">LVF1</strain>
    </source>
</reference>
<feature type="domain" description="Phasin" evidence="1">
    <location>
        <begin position="50"/>
        <end position="142"/>
    </location>
</feature>
<evidence type="ECO:0000313" key="3">
    <source>
        <dbReference type="Proteomes" id="UP000663942"/>
    </source>
</evidence>
<dbReference type="RefSeq" id="WP_207824185.1">
    <property type="nucleotide sequence ID" value="NZ_CP062006.1"/>
</dbReference>
<dbReference type="Proteomes" id="UP000663942">
    <property type="component" value="Chromosome"/>
</dbReference>
<gene>
    <name evidence="2" type="ORF">IFE19_16330</name>
</gene>
<protein>
    <submittedName>
        <fullName evidence="2">Phasin family protein</fullName>
    </submittedName>
</protein>
<evidence type="ECO:0000259" key="1">
    <source>
        <dbReference type="Pfam" id="PF09361"/>
    </source>
</evidence>
<evidence type="ECO:0000313" key="2">
    <source>
        <dbReference type="EMBL" id="QTC87624.1"/>
    </source>
</evidence>
<dbReference type="EMBL" id="CP062006">
    <property type="protein sequence ID" value="QTC87624.1"/>
    <property type="molecule type" value="Genomic_DNA"/>
</dbReference>
<proteinExistence type="predicted"/>
<accession>A0ABX7SIW6</accession>
<keyword evidence="3" id="KW-1185">Reference proteome</keyword>